<evidence type="ECO:0000313" key="2">
    <source>
        <dbReference type="Proteomes" id="UP000887565"/>
    </source>
</evidence>
<dbReference type="AlphaFoldDB" id="A0A915J4A1"/>
<evidence type="ECO:0000313" key="3">
    <source>
        <dbReference type="WBParaSite" id="nRc.2.0.1.t21251-RA"/>
    </source>
</evidence>
<feature type="transmembrane region" description="Helical" evidence="1">
    <location>
        <begin position="54"/>
        <end position="77"/>
    </location>
</feature>
<feature type="transmembrane region" description="Helical" evidence="1">
    <location>
        <begin position="171"/>
        <end position="191"/>
    </location>
</feature>
<sequence length="267" mass="30171">MLPNGKVTRISTNNAKLKCKGLAKHVQHYLMSMPGSKDVGNITKENEMGGRLPTIYFLCILPHLLLWIITICGILGHSFRLWQFLTAGGDIHQAKNIFSAFMIICSLVLCHANVFDLLAVLFKFEFLVKWISQLESLSIFLVTYTQVFTALDKFVHVKSYFVEPFSQTTSMSMVIIMALIAMIIHIIYVCVEQVTPVCFDVLSMGASDRVWKIFGESELSLKRDFVDKTSSIIRRIGTFEESGFSVNRDVRGIVTFDESTNNPCAYN</sequence>
<keyword evidence="1" id="KW-1133">Transmembrane helix</keyword>
<accession>A0A915J4A1</accession>
<keyword evidence="1" id="KW-0812">Transmembrane</keyword>
<keyword evidence="1" id="KW-0472">Membrane</keyword>
<protein>
    <submittedName>
        <fullName evidence="3">Uncharacterized protein</fullName>
    </submittedName>
</protein>
<evidence type="ECO:0000256" key="1">
    <source>
        <dbReference type="SAM" id="Phobius"/>
    </source>
</evidence>
<feature type="transmembrane region" description="Helical" evidence="1">
    <location>
        <begin position="134"/>
        <end position="151"/>
    </location>
</feature>
<reference evidence="3" key="1">
    <citation type="submission" date="2022-11" db="UniProtKB">
        <authorList>
            <consortium name="WormBaseParasite"/>
        </authorList>
    </citation>
    <scope>IDENTIFICATION</scope>
</reference>
<name>A0A915J4A1_ROMCU</name>
<keyword evidence="2" id="KW-1185">Reference proteome</keyword>
<proteinExistence type="predicted"/>
<organism evidence="2 3">
    <name type="scientific">Romanomermis culicivorax</name>
    <name type="common">Nematode worm</name>
    <dbReference type="NCBI Taxonomy" id="13658"/>
    <lineage>
        <taxon>Eukaryota</taxon>
        <taxon>Metazoa</taxon>
        <taxon>Ecdysozoa</taxon>
        <taxon>Nematoda</taxon>
        <taxon>Enoplea</taxon>
        <taxon>Dorylaimia</taxon>
        <taxon>Mermithida</taxon>
        <taxon>Mermithoidea</taxon>
        <taxon>Mermithidae</taxon>
        <taxon>Romanomermis</taxon>
    </lineage>
</organism>
<dbReference type="Proteomes" id="UP000887565">
    <property type="component" value="Unplaced"/>
</dbReference>
<dbReference type="WBParaSite" id="nRc.2.0.1.t21251-RA">
    <property type="protein sequence ID" value="nRc.2.0.1.t21251-RA"/>
    <property type="gene ID" value="nRc.2.0.1.g21251"/>
</dbReference>
<feature type="transmembrane region" description="Helical" evidence="1">
    <location>
        <begin position="97"/>
        <end position="122"/>
    </location>
</feature>